<dbReference type="InParanoid" id="B4DB03"/>
<feature type="transmembrane region" description="Helical" evidence="1">
    <location>
        <begin position="271"/>
        <end position="290"/>
    </location>
</feature>
<accession>B4DB03</accession>
<dbReference type="STRING" id="497964.CfE428DRAFT_6094"/>
<evidence type="ECO:0000313" key="3">
    <source>
        <dbReference type="Proteomes" id="UP000005824"/>
    </source>
</evidence>
<feature type="transmembrane region" description="Helical" evidence="1">
    <location>
        <begin position="168"/>
        <end position="186"/>
    </location>
</feature>
<proteinExistence type="predicted"/>
<evidence type="ECO:0000256" key="1">
    <source>
        <dbReference type="SAM" id="Phobius"/>
    </source>
</evidence>
<dbReference type="InterPro" id="IPR038770">
    <property type="entry name" value="Na+/solute_symporter_sf"/>
</dbReference>
<dbReference type="EMBL" id="ABVL01000034">
    <property type="protein sequence ID" value="EDY16377.1"/>
    <property type="molecule type" value="Genomic_DNA"/>
</dbReference>
<dbReference type="Gene3D" id="1.20.1530.20">
    <property type="match status" value="2"/>
</dbReference>
<keyword evidence="1" id="KW-1133">Transmembrane helix</keyword>
<organism evidence="2 3">
    <name type="scientific">Chthoniobacter flavus Ellin428</name>
    <dbReference type="NCBI Taxonomy" id="497964"/>
    <lineage>
        <taxon>Bacteria</taxon>
        <taxon>Pseudomonadati</taxon>
        <taxon>Verrucomicrobiota</taxon>
        <taxon>Spartobacteria</taxon>
        <taxon>Chthoniobacterales</taxon>
        <taxon>Chthoniobacteraceae</taxon>
        <taxon>Chthoniobacter</taxon>
    </lineage>
</organism>
<evidence type="ECO:0000313" key="2">
    <source>
        <dbReference type="EMBL" id="EDY16377.1"/>
    </source>
</evidence>
<feature type="transmembrane region" description="Helical" evidence="1">
    <location>
        <begin position="407"/>
        <end position="429"/>
    </location>
</feature>
<name>B4DB03_9BACT</name>
<dbReference type="RefSeq" id="WP_006983413.1">
    <property type="nucleotide sequence ID" value="NZ_ABVL01000034.1"/>
</dbReference>
<feature type="transmembrane region" description="Helical" evidence="1">
    <location>
        <begin position="112"/>
        <end position="136"/>
    </location>
</feature>
<keyword evidence="1" id="KW-0812">Transmembrane</keyword>
<feature type="transmembrane region" description="Helical" evidence="1">
    <location>
        <begin position="343"/>
        <end position="366"/>
    </location>
</feature>
<keyword evidence="3" id="KW-1185">Reference proteome</keyword>
<dbReference type="Proteomes" id="UP000005824">
    <property type="component" value="Unassembled WGS sequence"/>
</dbReference>
<dbReference type="eggNOG" id="COG0475">
    <property type="taxonomic scope" value="Bacteria"/>
</dbReference>
<reference evidence="2 3" key="1">
    <citation type="journal article" date="2011" name="J. Bacteriol.">
        <title>Genome sequence of Chthoniobacter flavus Ellin428, an aerobic heterotrophic soil bacterium.</title>
        <authorList>
            <person name="Kant R."/>
            <person name="van Passel M.W."/>
            <person name="Palva A."/>
            <person name="Lucas S."/>
            <person name="Lapidus A."/>
            <person name="Glavina Del Rio T."/>
            <person name="Dalin E."/>
            <person name="Tice H."/>
            <person name="Bruce D."/>
            <person name="Goodwin L."/>
            <person name="Pitluck S."/>
            <person name="Larimer F.W."/>
            <person name="Land M.L."/>
            <person name="Hauser L."/>
            <person name="Sangwan P."/>
            <person name="de Vos W.M."/>
            <person name="Janssen P.H."/>
            <person name="Smidt H."/>
        </authorList>
    </citation>
    <scope>NUCLEOTIDE SEQUENCE [LARGE SCALE GENOMIC DNA]</scope>
    <source>
        <strain evidence="2 3">Ellin428</strain>
    </source>
</reference>
<feature type="transmembrane region" description="Helical" evidence="1">
    <location>
        <begin position="40"/>
        <end position="57"/>
    </location>
</feature>
<gene>
    <name evidence="2" type="ORF">CfE428DRAFT_6094</name>
</gene>
<protein>
    <submittedName>
        <fullName evidence="2">Sodium/hydrogen exchanger</fullName>
    </submittedName>
</protein>
<feature type="transmembrane region" description="Helical" evidence="1">
    <location>
        <begin position="69"/>
        <end position="92"/>
    </location>
</feature>
<keyword evidence="1" id="KW-0472">Membrane</keyword>
<feature type="transmembrane region" description="Helical" evidence="1">
    <location>
        <begin position="378"/>
        <end position="401"/>
    </location>
</feature>
<feature type="transmembrane region" description="Helical" evidence="1">
    <location>
        <begin position="193"/>
        <end position="213"/>
    </location>
</feature>
<comment type="caution">
    <text evidence="2">The sequence shown here is derived from an EMBL/GenBank/DDBJ whole genome shotgun (WGS) entry which is preliminary data.</text>
</comment>
<feature type="transmembrane region" description="Helical" evidence="1">
    <location>
        <begin position="143"/>
        <end position="162"/>
    </location>
</feature>
<feature type="transmembrane region" description="Helical" evidence="1">
    <location>
        <begin position="225"/>
        <end position="242"/>
    </location>
</feature>
<sequence length="440" mass="46835">MRKVLLLSALLLLGLIGSQFLPGLIGPAYATVADCVRIPTMAGLAFIMIHVGYEFDIDQSNLKQYGWDYFVAFTTASFPWVFVTLYFVFVLLPPGTWGTLAAWNEMLLAGKFAAPTATGVLFSMLAAAGLSATWLYRKARVLAIFDDLDTVMLMIPIKLLMIGTARQLEVIVVGMVAMLAVAYVCMHKIRIPVTWPWVLGYAVGISGISEVIYQGSKLMDESVPIHIEVLLPAFVLGCVIAYPKSAAKDGAVTSDSHHGYPELETPSERRVAAVVAAVFMVLVGLSMPLITSGDSGGQGGAMAKAIEPTFHGGGSPAAVSAAAGIGAAQQIGRITAAQPPMGWGLIALHVLVITVISNLGKMFPAVCYRKEAHWRERLALAIGMWPRGEVGAGVLIISLSYGIGGPIVTIAMLSLALNLLLTGVFIYTIKRLTQPLPAYG</sequence>
<dbReference type="AlphaFoldDB" id="B4DB03"/>